<accession>A0ABX3GR24</accession>
<sequence>MYNVEYLIITKQEGSFCDSTTTFMKLLEVDSSISINDDTITYQNKTTSTSATFKLKTGEISEKKERYFHLEVASISTEDLDGFSNFNTKIKEILLRISPNDTKVNTLWNDIGREYAIKAYPLINETENLMRKLISQFMLINVGMDWSEQEIHEEIKDKIQRYEKQELYVDDLYKTDFIHLSDVLFKKYRTIGVDQIHRLVSEAKKSEDLDINTLKKFIPQSNWEKHFNSRIKYDEKQLRDKWNLLYTLRNNVAHNRFITKEDFYKINGLVKELNKVITSSIKELEDIKLEKQEKEEVILSYQPNSSAYIGFIAEKAVAEWYLNKSNIKSIIPTPDRSDIDYDFILDRSSDSQDKIAVNVKLRMSKSIILGLRETIKAGEYELEGEITEYHLVIVIKDYSPEIFINMSKINDFRSITKISIILGFINDKGLFEVLE</sequence>
<reference evidence="1 2" key="1">
    <citation type="submission" date="2016-11" db="EMBL/GenBank/DDBJ databases">
        <title>Paenibacillus species isolates.</title>
        <authorList>
            <person name="Beno S.M."/>
        </authorList>
    </citation>
    <scope>NUCLEOTIDE SEQUENCE [LARGE SCALE GENOMIC DNA]</scope>
    <source>
        <strain evidence="1 2">FSL H7-0433</strain>
    </source>
</reference>
<dbReference type="EMBL" id="MPVP01000093">
    <property type="protein sequence ID" value="OMD33142.1"/>
    <property type="molecule type" value="Genomic_DNA"/>
</dbReference>
<comment type="caution">
    <text evidence="1">The sequence shown here is derived from an EMBL/GenBank/DDBJ whole genome shotgun (WGS) entry which is preliminary data.</text>
</comment>
<dbReference type="RefSeq" id="WP_076219116.1">
    <property type="nucleotide sequence ID" value="NZ_MPVM01000007.1"/>
</dbReference>
<proteinExistence type="predicted"/>
<name>A0ABX3GR24_9BACL</name>
<evidence type="ECO:0000313" key="2">
    <source>
        <dbReference type="Proteomes" id="UP000187158"/>
    </source>
</evidence>
<keyword evidence="2" id="KW-1185">Reference proteome</keyword>
<evidence type="ECO:0008006" key="3">
    <source>
        <dbReference type="Google" id="ProtNLM"/>
    </source>
</evidence>
<evidence type="ECO:0000313" key="1">
    <source>
        <dbReference type="EMBL" id="OMD33142.1"/>
    </source>
</evidence>
<protein>
    <recommendedName>
        <fullName evidence="3">Apea-like HEPN domain-containing protein</fullName>
    </recommendedName>
</protein>
<organism evidence="1 2">
    <name type="scientific">Paenibacillus odorifer</name>
    <dbReference type="NCBI Taxonomy" id="189426"/>
    <lineage>
        <taxon>Bacteria</taxon>
        <taxon>Bacillati</taxon>
        <taxon>Bacillota</taxon>
        <taxon>Bacilli</taxon>
        <taxon>Bacillales</taxon>
        <taxon>Paenibacillaceae</taxon>
        <taxon>Paenibacillus</taxon>
    </lineage>
</organism>
<gene>
    <name evidence="1" type="ORF">BSO21_15685</name>
</gene>
<dbReference type="Proteomes" id="UP000187158">
    <property type="component" value="Unassembled WGS sequence"/>
</dbReference>